<dbReference type="PANTHER" id="PTHR41771">
    <property type="entry name" value="MEMBRANE PROTEIN-RELATED"/>
    <property type="match status" value="1"/>
</dbReference>
<feature type="region of interest" description="Disordered" evidence="1">
    <location>
        <begin position="1"/>
        <end position="29"/>
    </location>
</feature>
<accession>A0ABV6PAF4</accession>
<feature type="transmembrane region" description="Helical" evidence="2">
    <location>
        <begin position="222"/>
        <end position="242"/>
    </location>
</feature>
<keyword evidence="2" id="KW-0472">Membrane</keyword>
<evidence type="ECO:0000313" key="3">
    <source>
        <dbReference type="EMBL" id="MFC0582105.1"/>
    </source>
</evidence>
<feature type="transmembrane region" description="Helical" evidence="2">
    <location>
        <begin position="248"/>
        <end position="269"/>
    </location>
</feature>
<feature type="compositionally biased region" description="Low complexity" evidence="1">
    <location>
        <begin position="499"/>
        <end position="509"/>
    </location>
</feature>
<feature type="transmembrane region" description="Helical" evidence="2">
    <location>
        <begin position="197"/>
        <end position="215"/>
    </location>
</feature>
<feature type="region of interest" description="Disordered" evidence="1">
    <location>
        <begin position="474"/>
        <end position="538"/>
    </location>
</feature>
<evidence type="ECO:0000256" key="2">
    <source>
        <dbReference type="SAM" id="Phobius"/>
    </source>
</evidence>
<gene>
    <name evidence="3" type="ORF">ACFFFR_06870</name>
</gene>
<feature type="transmembrane region" description="Helical" evidence="2">
    <location>
        <begin position="315"/>
        <end position="336"/>
    </location>
</feature>
<keyword evidence="2" id="KW-0812">Transmembrane</keyword>
<feature type="transmembrane region" description="Helical" evidence="2">
    <location>
        <begin position="34"/>
        <end position="57"/>
    </location>
</feature>
<organism evidence="3 4">
    <name type="scientific">Micrococcoides hystricis</name>
    <dbReference type="NCBI Taxonomy" id="1572761"/>
    <lineage>
        <taxon>Bacteria</taxon>
        <taxon>Bacillati</taxon>
        <taxon>Actinomycetota</taxon>
        <taxon>Actinomycetes</taxon>
        <taxon>Micrococcales</taxon>
        <taxon>Micrococcaceae</taxon>
        <taxon>Micrococcoides</taxon>
    </lineage>
</organism>
<feature type="transmembrane region" description="Helical" evidence="2">
    <location>
        <begin position="276"/>
        <end position="295"/>
    </location>
</feature>
<comment type="caution">
    <text evidence="3">The sequence shown here is derived from an EMBL/GenBank/DDBJ whole genome shotgun (WGS) entry which is preliminary data.</text>
</comment>
<dbReference type="InterPro" id="IPR012507">
    <property type="entry name" value="YibE_F"/>
</dbReference>
<dbReference type="PANTHER" id="PTHR41771:SF1">
    <property type="entry name" value="MEMBRANE PROTEIN"/>
    <property type="match status" value="1"/>
</dbReference>
<dbReference type="RefSeq" id="WP_377459015.1">
    <property type="nucleotide sequence ID" value="NZ_JBHLUB010000028.1"/>
</dbReference>
<dbReference type="Proteomes" id="UP001589862">
    <property type="component" value="Unassembled WGS sequence"/>
</dbReference>
<evidence type="ECO:0000313" key="4">
    <source>
        <dbReference type="Proteomes" id="UP001589862"/>
    </source>
</evidence>
<feature type="compositionally biased region" description="Basic and acidic residues" evidence="1">
    <location>
        <begin position="484"/>
        <end position="498"/>
    </location>
</feature>
<feature type="transmembrane region" description="Helical" evidence="2">
    <location>
        <begin position="419"/>
        <end position="441"/>
    </location>
</feature>
<dbReference type="Pfam" id="PF07907">
    <property type="entry name" value="YibE_F"/>
    <property type="match status" value="1"/>
</dbReference>
<reference evidence="3 4" key="1">
    <citation type="submission" date="2024-09" db="EMBL/GenBank/DDBJ databases">
        <authorList>
            <person name="Sun Q."/>
            <person name="Mori K."/>
        </authorList>
    </citation>
    <scope>NUCLEOTIDE SEQUENCE [LARGE SCALE GENOMIC DNA]</scope>
    <source>
        <strain evidence="3 4">NCAIM B.02604</strain>
    </source>
</reference>
<sequence>MISPTRQESRPTIGAGHSHSGPDRPRSARERKRIITALWATLVPVALATVAGLVLLWPSGSYQELTLPNPYGTAEGVQLVRGTITAVEEVPCTSRAILEDQHSAEVGADSAQQTQCQRVMVDPDGGGSEHYPMMLPPEVTASAPAGVGDRVRVLDLRGLPQQVAPGTDSGEAGEPGQPNAPPAQAGEEFIFVDFERSVPIILLGIAYAFVVVLVARWRGLRALVGLIGAFIVLAIFIIPSLLEGNSPMLVGLTGSVAIMMVVLYFAHGFSLRTTTALLGTLIGLIITAVLAGWGTEAAYLTGLGDEYSYVLASQAPAARLSGIILCGLLIAGLGVLNDVTITQSSAVWELNEMKPTASAAELFASAMRIGRDHIASTVYTIAFAYAGAALPVLMVVSLYDRSLWDMLISGELVEEIVRTLIGSIGLVLAIPATTIIAVLVVKAVASPTQHSLHTSQSQPELAATGYGALAGTTADTHTSKAQHTTKDSVHDHHDHPHAEPAGPAEPKPGQDAEPAAAETGQPDHRRARRLGTDGRGDQ</sequence>
<evidence type="ECO:0000256" key="1">
    <source>
        <dbReference type="SAM" id="MobiDB-lite"/>
    </source>
</evidence>
<protein>
    <submittedName>
        <fullName evidence="3">YibE/F family protein</fullName>
    </submittedName>
</protein>
<proteinExistence type="predicted"/>
<name>A0ABV6PAF4_9MICC</name>
<feature type="transmembrane region" description="Helical" evidence="2">
    <location>
        <begin position="377"/>
        <end position="399"/>
    </location>
</feature>
<keyword evidence="4" id="KW-1185">Reference proteome</keyword>
<keyword evidence="2" id="KW-1133">Transmembrane helix</keyword>
<dbReference type="EMBL" id="JBHLUB010000028">
    <property type="protein sequence ID" value="MFC0582105.1"/>
    <property type="molecule type" value="Genomic_DNA"/>
</dbReference>